<sequence>MAGTSVRNAGVANLSGLSTADKVNALRSQMQAMVGSAALAPVGPAAASELPQDDGLDVGLPLPLPRRAITEVSDCPALIVHLLDRITRGGGYAAVIGWPELSVAGIERLHQLVLVPDPGPEPLSIAGVLAEGLDVVVWHTAGEIELSPTRARPLAAKARAGQAAVVLVGPKVASPALRVDASVTTYRGIGRGSGRITGLDIEVAVRNKSQRRRAVVTLGERPRLQAVGS</sequence>
<dbReference type="STRING" id="1072256.CUTER_02200"/>
<accession>A0A0G3HCL9</accession>
<proteinExistence type="predicted"/>
<protein>
    <submittedName>
        <fullName evidence="1">Uncharacterized protein</fullName>
    </submittedName>
</protein>
<dbReference type="Proteomes" id="UP000035548">
    <property type="component" value="Chromosome"/>
</dbReference>
<dbReference type="PATRIC" id="fig|1072256.5.peg.435"/>
<reference evidence="2" key="2">
    <citation type="submission" date="2015-05" db="EMBL/GenBank/DDBJ databases">
        <title>Complete genome sequence of Corynebacterium uterequi DSM 45634, isolated from the uterus of a maiden mare.</title>
        <authorList>
            <person name="Ruckert C."/>
            <person name="Albersmeier A."/>
            <person name="Winkler A."/>
            <person name="Tauch A."/>
        </authorList>
    </citation>
    <scope>NUCLEOTIDE SEQUENCE [LARGE SCALE GENOMIC DNA]</scope>
    <source>
        <strain evidence="2">DSM 45634</strain>
    </source>
</reference>
<gene>
    <name evidence="1" type="ORF">CUTER_02200</name>
</gene>
<dbReference type="OrthoDB" id="4425096at2"/>
<dbReference type="EMBL" id="CP011546">
    <property type="protein sequence ID" value="AKK10455.1"/>
    <property type="molecule type" value="Genomic_DNA"/>
</dbReference>
<organism evidence="1 2">
    <name type="scientific">Corynebacterium uterequi</name>
    <dbReference type="NCBI Taxonomy" id="1072256"/>
    <lineage>
        <taxon>Bacteria</taxon>
        <taxon>Bacillati</taxon>
        <taxon>Actinomycetota</taxon>
        <taxon>Actinomycetes</taxon>
        <taxon>Mycobacteriales</taxon>
        <taxon>Corynebacteriaceae</taxon>
        <taxon>Corynebacterium</taxon>
    </lineage>
</organism>
<name>A0A0G3HCL9_9CORY</name>
<dbReference type="RefSeq" id="WP_047259040.1">
    <property type="nucleotide sequence ID" value="NZ_CP011546.1"/>
</dbReference>
<evidence type="ECO:0000313" key="1">
    <source>
        <dbReference type="EMBL" id="AKK10455.1"/>
    </source>
</evidence>
<dbReference type="KEGG" id="cut:CUTER_02200"/>
<evidence type="ECO:0000313" key="2">
    <source>
        <dbReference type="Proteomes" id="UP000035548"/>
    </source>
</evidence>
<dbReference type="AlphaFoldDB" id="A0A0G3HCL9"/>
<keyword evidence="2" id="KW-1185">Reference proteome</keyword>
<reference evidence="1 2" key="1">
    <citation type="journal article" date="2015" name="Genome Announc.">
        <title>Virulence Factor Genes Detected in the Complete Genome Sequence of Corynebacterium uterequi DSM 45634, Isolated from the Uterus of a Maiden Mare.</title>
        <authorList>
            <person name="Ruckert C."/>
            <person name="Kriete M."/>
            <person name="Jaenicke S."/>
            <person name="Winkler A."/>
            <person name="Tauch A."/>
        </authorList>
    </citation>
    <scope>NUCLEOTIDE SEQUENCE [LARGE SCALE GENOMIC DNA]</scope>
    <source>
        <strain evidence="1 2">DSM 45634</strain>
    </source>
</reference>